<evidence type="ECO:0000313" key="1">
    <source>
        <dbReference type="EMBL" id="QJA58510.1"/>
    </source>
</evidence>
<dbReference type="EMBL" id="MT144707">
    <property type="protein sequence ID" value="QJH97918.1"/>
    <property type="molecule type" value="Genomic_DNA"/>
</dbReference>
<dbReference type="EMBL" id="MT141327">
    <property type="protein sequence ID" value="QJA58510.1"/>
    <property type="molecule type" value="Genomic_DNA"/>
</dbReference>
<evidence type="ECO:0000313" key="3">
    <source>
        <dbReference type="EMBL" id="QJH97918.1"/>
    </source>
</evidence>
<evidence type="ECO:0000313" key="2">
    <source>
        <dbReference type="EMBL" id="QJA81854.1"/>
    </source>
</evidence>
<sequence length="94" mass="10687">MKWIRRKNGKIVETASIKQSGMTEQVDEADQEYLDFKDAPFVVERQKQEAIIANLPDWTTVSTAVDNISNLADAKVFIKKLARVVYWLAKNSAT</sequence>
<gene>
    <name evidence="2" type="ORF">MM415A00479_0013</name>
    <name evidence="1" type="ORF">MM415B01443_0006</name>
    <name evidence="3" type="ORF">TM448B01123_0004</name>
</gene>
<dbReference type="AlphaFoldDB" id="A0A6M3ILL1"/>
<organism evidence="1">
    <name type="scientific">viral metagenome</name>
    <dbReference type="NCBI Taxonomy" id="1070528"/>
    <lineage>
        <taxon>unclassified sequences</taxon>
        <taxon>metagenomes</taxon>
        <taxon>organismal metagenomes</taxon>
    </lineage>
</organism>
<reference evidence="1" key="1">
    <citation type="submission" date="2020-03" db="EMBL/GenBank/DDBJ databases">
        <title>The deep terrestrial virosphere.</title>
        <authorList>
            <person name="Holmfeldt K."/>
            <person name="Nilsson E."/>
            <person name="Simone D."/>
            <person name="Lopez-Fernandez M."/>
            <person name="Wu X."/>
            <person name="de Brujin I."/>
            <person name="Lundin D."/>
            <person name="Andersson A."/>
            <person name="Bertilsson S."/>
            <person name="Dopson M."/>
        </authorList>
    </citation>
    <scope>NUCLEOTIDE SEQUENCE</scope>
    <source>
        <strain evidence="2">MM415A00479</strain>
        <strain evidence="1">MM415B01443</strain>
        <strain evidence="3">TM448B01123</strain>
    </source>
</reference>
<proteinExistence type="predicted"/>
<accession>A0A6M3ILL1</accession>
<protein>
    <submittedName>
        <fullName evidence="1">Uncharacterized protein</fullName>
    </submittedName>
</protein>
<name>A0A6M3ILL1_9ZZZZ</name>
<dbReference type="EMBL" id="MT142472">
    <property type="protein sequence ID" value="QJA81854.1"/>
    <property type="molecule type" value="Genomic_DNA"/>
</dbReference>